<reference evidence="2 3" key="1">
    <citation type="journal article" date="2024" name="Science">
        <title>Giant polyketide synthase enzymes in the biosynthesis of giant marine polyether toxins.</title>
        <authorList>
            <person name="Fallon T.R."/>
            <person name="Shende V.V."/>
            <person name="Wierzbicki I.H."/>
            <person name="Pendleton A.L."/>
            <person name="Watervoot N.F."/>
            <person name="Auber R.P."/>
            <person name="Gonzalez D.J."/>
            <person name="Wisecaver J.H."/>
            <person name="Moore B.S."/>
        </authorList>
    </citation>
    <scope>NUCLEOTIDE SEQUENCE [LARGE SCALE GENOMIC DNA]</scope>
    <source>
        <strain evidence="2 3">12B1</strain>
    </source>
</reference>
<dbReference type="AlphaFoldDB" id="A0AB34IZ32"/>
<dbReference type="SUPFAM" id="SSF51621">
    <property type="entry name" value="Phosphoenolpyruvate/pyruvate domain"/>
    <property type="match status" value="1"/>
</dbReference>
<sequence length="363" mass="38798">MPQVPRCQLRGVIVRLRCCKKRLDQKCNDKHADDPTSCLEPWTGFLAAQRPQTTAERLRRLLAQPGLHLMPCVFDGLSARLCEQAAGFPLTFVSGFSVCAAHGLPDTGLLSFAEMAAAMRQVSGALRHTPCIGDGDTGYGNAVSCKRTVRAYAAAGMGGIMIEDQLAPKVCGHTRGKRVVGAAEAVRRVRAAVDAAAEGGGDILVVARTDARASEGLEEALRRCEAFRAAGADVTFLEAPRSVAEMEAYCRRVEGPKMANLLAGGLTPQLPPHQLEQMGFKLAAFPIDLINASIVGMREALGGLRKHGRSPAHLTLPFDELSRSTTTRRRSTPRSRTTPTGRREARGGGGGVLALAVKARRAR</sequence>
<dbReference type="EMBL" id="JBGBPQ010000016">
    <property type="protein sequence ID" value="KAL1508278.1"/>
    <property type="molecule type" value="Genomic_DNA"/>
</dbReference>
<name>A0AB34IZ32_PRYPA</name>
<dbReference type="PANTHER" id="PTHR42905:SF2">
    <property type="entry name" value="PHOSPHOENOLPYRUVATE CARBOXYLASE FAMILY PROTEIN"/>
    <property type="match status" value="1"/>
</dbReference>
<evidence type="ECO:0008006" key="4">
    <source>
        <dbReference type="Google" id="ProtNLM"/>
    </source>
</evidence>
<evidence type="ECO:0000313" key="3">
    <source>
        <dbReference type="Proteomes" id="UP001515480"/>
    </source>
</evidence>
<dbReference type="PANTHER" id="PTHR42905">
    <property type="entry name" value="PHOSPHOENOLPYRUVATE CARBOXYLASE"/>
    <property type="match status" value="1"/>
</dbReference>
<comment type="caution">
    <text evidence="2">The sequence shown here is derived from an EMBL/GenBank/DDBJ whole genome shotgun (WGS) entry which is preliminary data.</text>
</comment>
<gene>
    <name evidence="2" type="ORF">AB1Y20_004393</name>
</gene>
<keyword evidence="3" id="KW-1185">Reference proteome</keyword>
<accession>A0AB34IZ32</accession>
<dbReference type="InterPro" id="IPR039556">
    <property type="entry name" value="ICL/PEPM"/>
</dbReference>
<evidence type="ECO:0000313" key="2">
    <source>
        <dbReference type="EMBL" id="KAL1508278.1"/>
    </source>
</evidence>
<organism evidence="2 3">
    <name type="scientific">Prymnesium parvum</name>
    <name type="common">Toxic golden alga</name>
    <dbReference type="NCBI Taxonomy" id="97485"/>
    <lineage>
        <taxon>Eukaryota</taxon>
        <taxon>Haptista</taxon>
        <taxon>Haptophyta</taxon>
        <taxon>Prymnesiophyceae</taxon>
        <taxon>Prymnesiales</taxon>
        <taxon>Prymnesiaceae</taxon>
        <taxon>Prymnesium</taxon>
    </lineage>
</organism>
<dbReference type="CDD" id="cd00377">
    <property type="entry name" value="ICL_PEPM"/>
    <property type="match status" value="1"/>
</dbReference>
<dbReference type="Pfam" id="PF13714">
    <property type="entry name" value="PEP_mutase"/>
    <property type="match status" value="1"/>
</dbReference>
<dbReference type="Gene3D" id="3.20.20.60">
    <property type="entry name" value="Phosphoenolpyruvate-binding domains"/>
    <property type="match status" value="1"/>
</dbReference>
<dbReference type="InterPro" id="IPR040442">
    <property type="entry name" value="Pyrv_kinase-like_dom_sf"/>
</dbReference>
<proteinExistence type="predicted"/>
<feature type="region of interest" description="Disordered" evidence="1">
    <location>
        <begin position="319"/>
        <end position="351"/>
    </location>
</feature>
<dbReference type="Proteomes" id="UP001515480">
    <property type="component" value="Unassembled WGS sequence"/>
</dbReference>
<dbReference type="GO" id="GO:0003824">
    <property type="term" value="F:catalytic activity"/>
    <property type="evidence" value="ECO:0007669"/>
    <property type="project" value="InterPro"/>
</dbReference>
<dbReference type="InterPro" id="IPR015813">
    <property type="entry name" value="Pyrv/PenolPyrv_kinase-like_dom"/>
</dbReference>
<evidence type="ECO:0000256" key="1">
    <source>
        <dbReference type="SAM" id="MobiDB-lite"/>
    </source>
</evidence>
<protein>
    <recommendedName>
        <fullName evidence="4">Carboxyvinyl-carboxyphosphonate phosphorylmutase</fullName>
    </recommendedName>
</protein>